<accession>A0ABR1I4A8</accession>
<keyword evidence="3" id="KW-1185">Reference proteome</keyword>
<reference evidence="2 3" key="1">
    <citation type="journal article" date="2025" name="Microbiol. Resour. Announc.">
        <title>Draft genome sequences for Neonectria magnoliae and Neonectria punicea, canker pathogens of Liriodendron tulipifera and Acer saccharum in West Virginia.</title>
        <authorList>
            <person name="Petronek H.M."/>
            <person name="Kasson M.T."/>
            <person name="Metheny A.M."/>
            <person name="Stauder C.M."/>
            <person name="Lovett B."/>
            <person name="Lynch S.C."/>
            <person name="Garnas J.R."/>
            <person name="Kasson L.R."/>
            <person name="Stajich J.E."/>
        </authorList>
    </citation>
    <scope>NUCLEOTIDE SEQUENCE [LARGE SCALE GENOMIC DNA]</scope>
    <source>
        <strain evidence="2 3">NRRL 64651</strain>
    </source>
</reference>
<gene>
    <name evidence="2" type="ORF">QQZ08_005140</name>
</gene>
<organism evidence="2 3">
    <name type="scientific">Neonectria magnoliae</name>
    <dbReference type="NCBI Taxonomy" id="2732573"/>
    <lineage>
        <taxon>Eukaryota</taxon>
        <taxon>Fungi</taxon>
        <taxon>Dikarya</taxon>
        <taxon>Ascomycota</taxon>
        <taxon>Pezizomycotina</taxon>
        <taxon>Sordariomycetes</taxon>
        <taxon>Hypocreomycetidae</taxon>
        <taxon>Hypocreales</taxon>
        <taxon>Nectriaceae</taxon>
        <taxon>Neonectria</taxon>
    </lineage>
</organism>
<sequence length="225" mass="26005">MPDKDIVWVPHEEMRRTLEALDRRRTHNRARAAPRISRPVITRSLTLEEALQPRKEPIKVSTEEMRRTLADIDRRRAQERVIQRQQASQRTTIQAKPRERQLATSSQEGDDESQSPSRSAIAAGARSKLVTVSPEEVRRTLEDIERQRPRVRAYEIKKKSPQADAITEHRNMPDVVSPEEMRRTLEVLERQHPAFPPNAILDCASVAADQTIPDTTYPPNAFWKR</sequence>
<protein>
    <submittedName>
        <fullName evidence="2">Uncharacterized protein</fullName>
    </submittedName>
</protein>
<evidence type="ECO:0000256" key="1">
    <source>
        <dbReference type="SAM" id="MobiDB-lite"/>
    </source>
</evidence>
<name>A0ABR1I4A8_9HYPO</name>
<evidence type="ECO:0000313" key="2">
    <source>
        <dbReference type="EMBL" id="KAK7428383.1"/>
    </source>
</evidence>
<proteinExistence type="predicted"/>
<feature type="compositionally biased region" description="Polar residues" evidence="1">
    <location>
        <begin position="83"/>
        <end position="94"/>
    </location>
</feature>
<evidence type="ECO:0000313" key="3">
    <source>
        <dbReference type="Proteomes" id="UP001498421"/>
    </source>
</evidence>
<dbReference type="EMBL" id="JAZAVK010000042">
    <property type="protein sequence ID" value="KAK7428383.1"/>
    <property type="molecule type" value="Genomic_DNA"/>
</dbReference>
<feature type="region of interest" description="Disordered" evidence="1">
    <location>
        <begin position="76"/>
        <end position="127"/>
    </location>
</feature>
<dbReference type="Proteomes" id="UP001498421">
    <property type="component" value="Unassembled WGS sequence"/>
</dbReference>
<comment type="caution">
    <text evidence="2">The sequence shown here is derived from an EMBL/GenBank/DDBJ whole genome shotgun (WGS) entry which is preliminary data.</text>
</comment>